<evidence type="ECO:0000256" key="2">
    <source>
        <dbReference type="SAM" id="Coils"/>
    </source>
</evidence>
<gene>
    <name evidence="5" type="ORF">B0T20DRAFT_454805</name>
</gene>
<reference evidence="5" key="1">
    <citation type="journal article" date="2023" name="Mol. Phylogenet. Evol.">
        <title>Genome-scale phylogeny and comparative genomics of the fungal order Sordariales.</title>
        <authorList>
            <person name="Hensen N."/>
            <person name="Bonometti L."/>
            <person name="Westerberg I."/>
            <person name="Brannstrom I.O."/>
            <person name="Guillou S."/>
            <person name="Cros-Aarteil S."/>
            <person name="Calhoun S."/>
            <person name="Haridas S."/>
            <person name="Kuo A."/>
            <person name="Mondo S."/>
            <person name="Pangilinan J."/>
            <person name="Riley R."/>
            <person name="LaButti K."/>
            <person name="Andreopoulos B."/>
            <person name="Lipzen A."/>
            <person name="Chen C."/>
            <person name="Yan M."/>
            <person name="Daum C."/>
            <person name="Ng V."/>
            <person name="Clum A."/>
            <person name="Steindorff A."/>
            <person name="Ohm R.A."/>
            <person name="Martin F."/>
            <person name="Silar P."/>
            <person name="Natvig D.O."/>
            <person name="Lalanne C."/>
            <person name="Gautier V."/>
            <person name="Ament-Velasquez S.L."/>
            <person name="Kruys A."/>
            <person name="Hutchinson M.I."/>
            <person name="Powell A.J."/>
            <person name="Barry K."/>
            <person name="Miller A.N."/>
            <person name="Grigoriev I.V."/>
            <person name="Debuchy R."/>
            <person name="Gladieux P."/>
            <person name="Hiltunen Thoren M."/>
            <person name="Johannesson H."/>
        </authorList>
    </citation>
    <scope>NUCLEOTIDE SEQUENCE</scope>
    <source>
        <strain evidence="5">FGSC 1904</strain>
    </source>
</reference>
<evidence type="ECO:0000256" key="1">
    <source>
        <dbReference type="ARBA" id="ARBA00023054"/>
    </source>
</evidence>
<keyword evidence="1 2" id="KW-0175">Coiled coil</keyword>
<dbReference type="PANTHER" id="PTHR14430">
    <property type="entry name" value="RABIN3-RELATED"/>
    <property type="match status" value="1"/>
</dbReference>
<feature type="coiled-coil region" evidence="2">
    <location>
        <begin position="140"/>
        <end position="285"/>
    </location>
</feature>
<accession>A0AAE0PA19</accession>
<dbReference type="Pfam" id="PF25555">
    <property type="entry name" value="RAB3A-like_C"/>
    <property type="match status" value="1"/>
</dbReference>
<feature type="compositionally biased region" description="Low complexity" evidence="3">
    <location>
        <begin position="40"/>
        <end position="56"/>
    </location>
</feature>
<dbReference type="GO" id="GO:0051286">
    <property type="term" value="C:cell tip"/>
    <property type="evidence" value="ECO:0007669"/>
    <property type="project" value="TreeGrafter"/>
</dbReference>
<feature type="compositionally biased region" description="Basic and acidic residues" evidence="3">
    <location>
        <begin position="619"/>
        <end position="635"/>
    </location>
</feature>
<dbReference type="Pfam" id="PF06428">
    <property type="entry name" value="Sec2p"/>
    <property type="match status" value="1"/>
</dbReference>
<dbReference type="InterPro" id="IPR009449">
    <property type="entry name" value="Sec2_N"/>
</dbReference>
<feature type="region of interest" description="Disordered" evidence="3">
    <location>
        <begin position="31"/>
        <end position="119"/>
    </location>
</feature>
<evidence type="ECO:0000259" key="4">
    <source>
        <dbReference type="Pfam" id="PF06428"/>
    </source>
</evidence>
<dbReference type="CDD" id="cd21044">
    <property type="entry name" value="Rab11BD_RAB3IP_like"/>
    <property type="match status" value="1"/>
</dbReference>
<feature type="region of interest" description="Disordered" evidence="3">
    <location>
        <begin position="606"/>
        <end position="639"/>
    </location>
</feature>
<dbReference type="AlphaFoldDB" id="A0AAE0PA19"/>
<keyword evidence="6" id="KW-1185">Reference proteome</keyword>
<dbReference type="EMBL" id="JAUTDP010000009">
    <property type="protein sequence ID" value="KAK3396166.1"/>
    <property type="molecule type" value="Genomic_DNA"/>
</dbReference>
<feature type="domain" description="GDP/GTP exchange factor Sec2 N-terminal" evidence="4">
    <location>
        <begin position="140"/>
        <end position="283"/>
    </location>
</feature>
<name>A0AAE0PA19_SORBR</name>
<proteinExistence type="predicted"/>
<feature type="region of interest" description="Disordered" evidence="3">
    <location>
        <begin position="665"/>
        <end position="724"/>
    </location>
</feature>
<dbReference type="SUPFAM" id="SSF144284">
    <property type="entry name" value="Sec2 N-terminal region"/>
    <property type="match status" value="1"/>
</dbReference>
<reference evidence="5" key="2">
    <citation type="submission" date="2023-07" db="EMBL/GenBank/DDBJ databases">
        <authorList>
            <consortium name="Lawrence Berkeley National Laboratory"/>
            <person name="Haridas S."/>
            <person name="Hensen N."/>
            <person name="Bonometti L."/>
            <person name="Westerberg I."/>
            <person name="Brannstrom I.O."/>
            <person name="Guillou S."/>
            <person name="Cros-Aarteil S."/>
            <person name="Calhoun S."/>
            <person name="Kuo A."/>
            <person name="Mondo S."/>
            <person name="Pangilinan J."/>
            <person name="Riley R."/>
            <person name="LaButti K."/>
            <person name="Andreopoulos B."/>
            <person name="Lipzen A."/>
            <person name="Chen C."/>
            <person name="Yanf M."/>
            <person name="Daum C."/>
            <person name="Ng V."/>
            <person name="Clum A."/>
            <person name="Steindorff A."/>
            <person name="Ohm R."/>
            <person name="Martin F."/>
            <person name="Silar P."/>
            <person name="Natvig D."/>
            <person name="Lalanne C."/>
            <person name="Gautier V."/>
            <person name="Ament-velasquez S.L."/>
            <person name="Kruys A."/>
            <person name="Hutchinson M.I."/>
            <person name="Powell A.J."/>
            <person name="Barry K."/>
            <person name="Miller A.N."/>
            <person name="Grigoriev I.V."/>
            <person name="Debuchy R."/>
            <person name="Gladieux P."/>
            <person name="Thoren M.H."/>
            <person name="Johannesson H."/>
        </authorList>
    </citation>
    <scope>NUCLEOTIDE SEQUENCE</scope>
    <source>
        <strain evidence="5">FGSC 1904</strain>
    </source>
</reference>
<dbReference type="Proteomes" id="UP001281003">
    <property type="component" value="Unassembled WGS sequence"/>
</dbReference>
<dbReference type="PANTHER" id="PTHR14430:SF0">
    <property type="entry name" value="SEC2P DOMAIN-CONTAINING PROTEIN"/>
    <property type="match status" value="1"/>
</dbReference>
<dbReference type="InterPro" id="IPR040351">
    <property type="entry name" value="RAB3IL/RAB3IP/Sec2"/>
</dbReference>
<comment type="caution">
    <text evidence="5">The sequence shown here is derived from an EMBL/GenBank/DDBJ whole genome shotgun (WGS) entry which is preliminary data.</text>
</comment>
<protein>
    <recommendedName>
        <fullName evidence="4">GDP/GTP exchange factor Sec2 N-terminal domain-containing protein</fullName>
    </recommendedName>
</protein>
<dbReference type="GO" id="GO:0005085">
    <property type="term" value="F:guanyl-nucleotide exchange factor activity"/>
    <property type="evidence" value="ECO:0007669"/>
    <property type="project" value="InterPro"/>
</dbReference>
<evidence type="ECO:0000313" key="6">
    <source>
        <dbReference type="Proteomes" id="UP001281003"/>
    </source>
</evidence>
<dbReference type="GO" id="GO:0006887">
    <property type="term" value="P:exocytosis"/>
    <property type="evidence" value="ECO:0007669"/>
    <property type="project" value="TreeGrafter"/>
</dbReference>
<feature type="compositionally biased region" description="Acidic residues" evidence="3">
    <location>
        <begin position="713"/>
        <end position="724"/>
    </location>
</feature>
<sequence length="791" mass="86759">MAAVSTTNGLWQSFVTVTGWSSHQMAIPANGRLSKSHTRSLSSILSRNSASRASISDAPPELPSVNEPASGTLPPSTPRLRRPFSPQPIDDENELTTLPDPRSRAMSPASGISMTSHHHPDLDQEVATLSTKLINAINHQTTLDDNLSQTKMELEQARDKIRQLERTVEEQREMLAGDVWVRRKTVEAEKTSLLGVIAEEKQARLDVEQQKKKIEQELENLTAALFEEANKMVISAKEEARAEQEILQRKNDQLRAQLVDTEGLLKSQQEQLTELKHLMEDMSAEKDEQIPPTAPSSPGFSKFELQNEEGLSDRLHHGHHTRQHSVIEPMSPSYPTSFTHLLKPVLRTDLASYNDFKDLIRTSKRISAQAAQRVPTPSTGGALTSLGLGLGSVGAHLALANASSTSLSTIATTQSTFSQTPATPASGVTASPGMIPLPALKDTKFYKRTLTEDIEPTLRLDTAPGLSWLARRSVLTAMTDGSLVVEPVPAATTTGRFGRVSRPELSPCSLCGESRPEEEFLRKHRFRISETGSAQTGYALCRYCLTRVRSTCDFLGFLRIVKDGHWRADDEDAEKAAWTESVRLREQMFWSRIGGGVLPVTHFPTSHSRVHSRAPSLLRGDKSPRTSLEADKNVEGKPVVVETEQPAVSAAEVAQAIEKISEAETAEVKEKLTSDSAPEPADQTETTKKEEPVEDAEVPATTTEAPEEKVEVAEQEVEAPTEEIQETVLEVKVAYEEPKTPANKFEFLPAELTQSPPSPEETPKQPLASEVEPSIEEPKEPAVTIPGAFTA</sequence>
<organism evidence="5 6">
    <name type="scientific">Sordaria brevicollis</name>
    <dbReference type="NCBI Taxonomy" id="83679"/>
    <lineage>
        <taxon>Eukaryota</taxon>
        <taxon>Fungi</taxon>
        <taxon>Dikarya</taxon>
        <taxon>Ascomycota</taxon>
        <taxon>Pezizomycotina</taxon>
        <taxon>Sordariomycetes</taxon>
        <taxon>Sordariomycetidae</taxon>
        <taxon>Sordariales</taxon>
        <taxon>Sordariaceae</taxon>
        <taxon>Sordaria</taxon>
    </lineage>
</organism>
<evidence type="ECO:0000256" key="3">
    <source>
        <dbReference type="SAM" id="MobiDB-lite"/>
    </source>
</evidence>
<dbReference type="Gene3D" id="6.10.140.910">
    <property type="match status" value="1"/>
</dbReference>
<dbReference type="GO" id="GO:0070319">
    <property type="term" value="C:Golgi to plasma membrane transport vesicle"/>
    <property type="evidence" value="ECO:0007669"/>
    <property type="project" value="TreeGrafter"/>
</dbReference>
<evidence type="ECO:0000313" key="5">
    <source>
        <dbReference type="EMBL" id="KAK3396166.1"/>
    </source>
</evidence>
<feature type="region of interest" description="Disordered" evidence="3">
    <location>
        <begin position="741"/>
        <end position="791"/>
    </location>
</feature>